<dbReference type="Pfam" id="PF00067">
    <property type="entry name" value="p450"/>
    <property type="match status" value="1"/>
</dbReference>
<dbReference type="PRINTS" id="PR01686">
    <property type="entry name" value="EP450ICYP2D"/>
</dbReference>
<dbReference type="GO" id="GO:0006805">
    <property type="term" value="P:xenobiotic metabolic process"/>
    <property type="evidence" value="ECO:0007669"/>
    <property type="project" value="TreeGrafter"/>
</dbReference>
<comment type="caution">
    <text evidence="10">The sequence shown here is derived from an EMBL/GenBank/DDBJ whole genome shotgun (WGS) entry which is preliminary data.</text>
</comment>
<dbReference type="InterPro" id="IPR001128">
    <property type="entry name" value="Cyt_P450"/>
</dbReference>
<keyword evidence="5 7" id="KW-0408">Iron</keyword>
<keyword evidence="6 9" id="KW-0472">Membrane</keyword>
<keyword evidence="9" id="KW-0812">Transmembrane</keyword>
<proteinExistence type="inferred from homology"/>
<dbReference type="InterPro" id="IPR002401">
    <property type="entry name" value="Cyt_P450_E_grp-I"/>
</dbReference>
<dbReference type="InterPro" id="IPR017972">
    <property type="entry name" value="Cyt_P450_CS"/>
</dbReference>
<dbReference type="PRINTS" id="PR00385">
    <property type="entry name" value="P450"/>
</dbReference>
<feature type="transmembrane region" description="Helical" evidence="9">
    <location>
        <begin position="12"/>
        <end position="29"/>
    </location>
</feature>
<accession>A0A8B6BHW6</accession>
<dbReference type="GO" id="GO:0006082">
    <property type="term" value="P:organic acid metabolic process"/>
    <property type="evidence" value="ECO:0007669"/>
    <property type="project" value="TreeGrafter"/>
</dbReference>
<evidence type="ECO:0000256" key="4">
    <source>
        <dbReference type="ARBA" id="ARBA00023002"/>
    </source>
</evidence>
<evidence type="ECO:0000256" key="2">
    <source>
        <dbReference type="ARBA" id="ARBA00010617"/>
    </source>
</evidence>
<evidence type="ECO:0000256" key="8">
    <source>
        <dbReference type="RuleBase" id="RU000461"/>
    </source>
</evidence>
<dbReference type="GO" id="GO:0016020">
    <property type="term" value="C:membrane"/>
    <property type="evidence" value="ECO:0007669"/>
    <property type="project" value="UniProtKB-SubCell"/>
</dbReference>
<keyword evidence="3 7" id="KW-0479">Metal-binding</keyword>
<dbReference type="Gene3D" id="1.10.630.10">
    <property type="entry name" value="Cytochrome P450"/>
    <property type="match status" value="1"/>
</dbReference>
<evidence type="ECO:0000256" key="9">
    <source>
        <dbReference type="SAM" id="Phobius"/>
    </source>
</evidence>
<dbReference type="EC" id="1.14.14.1" evidence="10"/>
<organism evidence="10 11">
    <name type="scientific">Mytilus galloprovincialis</name>
    <name type="common">Mediterranean mussel</name>
    <dbReference type="NCBI Taxonomy" id="29158"/>
    <lineage>
        <taxon>Eukaryota</taxon>
        <taxon>Metazoa</taxon>
        <taxon>Spiralia</taxon>
        <taxon>Lophotrochozoa</taxon>
        <taxon>Mollusca</taxon>
        <taxon>Bivalvia</taxon>
        <taxon>Autobranchia</taxon>
        <taxon>Pteriomorphia</taxon>
        <taxon>Mytilida</taxon>
        <taxon>Mytiloidea</taxon>
        <taxon>Mytilidae</taxon>
        <taxon>Mytilinae</taxon>
        <taxon>Mytilus</taxon>
    </lineage>
</organism>
<reference evidence="10" key="1">
    <citation type="submission" date="2018-11" db="EMBL/GenBank/DDBJ databases">
        <authorList>
            <person name="Alioto T."/>
            <person name="Alioto T."/>
        </authorList>
    </citation>
    <scope>NUCLEOTIDE SEQUENCE</scope>
</reference>
<dbReference type="AlphaFoldDB" id="A0A8B6BHW6"/>
<dbReference type="InterPro" id="IPR050182">
    <property type="entry name" value="Cytochrome_P450_fam2"/>
</dbReference>
<dbReference type="PANTHER" id="PTHR24300">
    <property type="entry name" value="CYTOCHROME P450 508A4-RELATED"/>
    <property type="match status" value="1"/>
</dbReference>
<protein>
    <submittedName>
        <fullName evidence="10">Cytochrome P450, family 2, subfamily J</fullName>
        <ecNumber evidence="10">1.14.14.1</ecNumber>
    </submittedName>
</protein>
<keyword evidence="4 8" id="KW-0560">Oxidoreductase</keyword>
<evidence type="ECO:0000256" key="1">
    <source>
        <dbReference type="ARBA" id="ARBA00004370"/>
    </source>
</evidence>
<dbReference type="GO" id="GO:0020037">
    <property type="term" value="F:heme binding"/>
    <property type="evidence" value="ECO:0007669"/>
    <property type="project" value="InterPro"/>
</dbReference>
<keyword evidence="9" id="KW-1133">Transmembrane helix</keyword>
<evidence type="ECO:0000256" key="7">
    <source>
        <dbReference type="PIRSR" id="PIRSR602401-1"/>
    </source>
</evidence>
<dbReference type="SUPFAM" id="SSF48264">
    <property type="entry name" value="Cytochrome P450"/>
    <property type="match status" value="1"/>
</dbReference>
<keyword evidence="7 8" id="KW-0349">Heme</keyword>
<comment type="cofactor">
    <cofactor evidence="7">
        <name>heme</name>
        <dbReference type="ChEBI" id="CHEBI:30413"/>
    </cofactor>
</comment>
<evidence type="ECO:0000256" key="5">
    <source>
        <dbReference type="ARBA" id="ARBA00023004"/>
    </source>
</evidence>
<evidence type="ECO:0000313" key="10">
    <source>
        <dbReference type="EMBL" id="VDH91052.1"/>
    </source>
</evidence>
<feature type="binding site" description="axial binding residue" evidence="7">
    <location>
        <position position="443"/>
    </location>
    <ligand>
        <name>heme</name>
        <dbReference type="ChEBI" id="CHEBI:30413"/>
    </ligand>
    <ligandPart>
        <name>Fe</name>
        <dbReference type="ChEBI" id="CHEBI:18248"/>
    </ligandPart>
</feature>
<dbReference type="InterPro" id="IPR036396">
    <property type="entry name" value="Cyt_P450_sf"/>
</dbReference>
<gene>
    <name evidence="10" type="ORF">MGAL_10B006431</name>
</gene>
<name>A0A8B6BHW6_MYTGA</name>
<keyword evidence="8" id="KW-0503">Monooxygenase</keyword>
<dbReference type="GO" id="GO:0005506">
    <property type="term" value="F:iron ion binding"/>
    <property type="evidence" value="ECO:0007669"/>
    <property type="project" value="InterPro"/>
</dbReference>
<dbReference type="GO" id="GO:0005737">
    <property type="term" value="C:cytoplasm"/>
    <property type="evidence" value="ECO:0007669"/>
    <property type="project" value="TreeGrafter"/>
</dbReference>
<keyword evidence="11" id="KW-1185">Reference proteome</keyword>
<dbReference type="PRINTS" id="PR00463">
    <property type="entry name" value="EP450I"/>
</dbReference>
<comment type="subcellular location">
    <subcellularLocation>
        <location evidence="1">Membrane</location>
    </subcellularLocation>
</comment>
<dbReference type="EMBL" id="UYJE01000192">
    <property type="protein sequence ID" value="VDH91052.1"/>
    <property type="molecule type" value="Genomic_DNA"/>
</dbReference>
<comment type="similarity">
    <text evidence="2 8">Belongs to the cytochrome P450 family.</text>
</comment>
<dbReference type="PROSITE" id="PS00086">
    <property type="entry name" value="CYTOCHROME_P450"/>
    <property type="match status" value="1"/>
</dbReference>
<dbReference type="PANTHER" id="PTHR24300:SF403">
    <property type="entry name" value="CYTOCHROME P450 306A1"/>
    <property type="match status" value="1"/>
</dbReference>
<evidence type="ECO:0000256" key="6">
    <source>
        <dbReference type="ARBA" id="ARBA00023136"/>
    </source>
</evidence>
<dbReference type="Proteomes" id="UP000596742">
    <property type="component" value="Unassembled WGS sequence"/>
</dbReference>
<sequence>MAVTQTIMSGDLSAVSLALLIGTILLLIIRSRRPRMFPPGPLCQPVLGNTLTIMRKTMVYAFRDWRKDYGDIFSVAIGTKWVIVINGYENLREAFVKKGDSFSERPDIFVVREITTRHGIVGSSGSIWKEQRSFTLGALRDFGFGKKSLEVRVKEEVEVFLGSVEETKEQTFMLTDKIHISISNIICSIVFGERFEYDDKTFDKFLQLMNENFSTSALAGVLNFMPFLTKIPGDLLSAKRLKHNIDQIMEFVEDRIQEHRKTFDEDNLRDFIDAYINEMNKCKEDDTTSFTELHFVSTIRDLFIAGTETTATGIKWAILYMLHNPGIQDKMHEEILHVVGLGRLPSIHDKTMMPYCEAVIYETLRMGNILPLSVPHGTNEDVIFKGFTIPKDAVVIANLDSVLTDEEIFPEPSRFSPERFLDKEGKLQGFEKVLAFSLGRRTCPGESLARKEMFLFLTSMVQRFKFLPPKGEPAPPIVRRLGISFSPAPYPMRAILRV</sequence>
<dbReference type="FunFam" id="1.10.630.10:FF:000004">
    <property type="entry name" value="cytochrome P450 2D15 isoform X1"/>
    <property type="match status" value="1"/>
</dbReference>
<dbReference type="InterPro" id="IPR008069">
    <property type="entry name" value="Cyt_P450_E_grp-I_CYP2D-like"/>
</dbReference>
<dbReference type="GO" id="GO:0008395">
    <property type="term" value="F:steroid hydroxylase activity"/>
    <property type="evidence" value="ECO:0007669"/>
    <property type="project" value="TreeGrafter"/>
</dbReference>
<evidence type="ECO:0000313" key="11">
    <source>
        <dbReference type="Proteomes" id="UP000596742"/>
    </source>
</evidence>
<evidence type="ECO:0000256" key="3">
    <source>
        <dbReference type="ARBA" id="ARBA00022723"/>
    </source>
</evidence>
<dbReference type="OrthoDB" id="2789670at2759"/>
<dbReference type="GO" id="GO:0016712">
    <property type="term" value="F:oxidoreductase activity, acting on paired donors, with incorporation or reduction of molecular oxygen, reduced flavin or flavoprotein as one donor, and incorporation of one atom of oxygen"/>
    <property type="evidence" value="ECO:0007669"/>
    <property type="project" value="UniProtKB-EC"/>
</dbReference>